<accession>A0A238ZC20</accession>
<dbReference type="EMBL" id="FZNW01000020">
    <property type="protein sequence ID" value="SNR81076.1"/>
    <property type="molecule type" value="Genomic_DNA"/>
</dbReference>
<dbReference type="AlphaFoldDB" id="A0A238ZC20"/>
<dbReference type="PANTHER" id="PTHR42705">
    <property type="entry name" value="BIFUNCTIONAL NON-HOMOLOGOUS END JOINING PROTEIN LIGD"/>
    <property type="match status" value="1"/>
</dbReference>
<evidence type="ECO:0000259" key="1">
    <source>
        <dbReference type="Pfam" id="PF21686"/>
    </source>
</evidence>
<dbReference type="OrthoDB" id="4296267at2"/>
<evidence type="ECO:0000313" key="3">
    <source>
        <dbReference type="Proteomes" id="UP000198348"/>
    </source>
</evidence>
<name>A0A238ZC20_9PSEU</name>
<dbReference type="InterPro" id="IPR052171">
    <property type="entry name" value="NHEJ_LigD"/>
</dbReference>
<dbReference type="Pfam" id="PF21686">
    <property type="entry name" value="LigD_Prim-Pol"/>
    <property type="match status" value="1"/>
</dbReference>
<dbReference type="RefSeq" id="WP_089302862.1">
    <property type="nucleotide sequence ID" value="NZ_FZNW01000020.1"/>
</dbReference>
<dbReference type="Proteomes" id="UP000198348">
    <property type="component" value="Unassembled WGS sequence"/>
</dbReference>
<reference evidence="2 3" key="1">
    <citation type="submission" date="2017-06" db="EMBL/GenBank/DDBJ databases">
        <authorList>
            <person name="Kim H.J."/>
            <person name="Triplett B.A."/>
        </authorList>
    </citation>
    <scope>NUCLEOTIDE SEQUENCE [LARGE SCALE GENOMIC DNA]</scope>
    <source>
        <strain evidence="2 3">DSM 45207</strain>
    </source>
</reference>
<dbReference type="PANTHER" id="PTHR42705:SF2">
    <property type="entry name" value="BIFUNCTIONAL NON-HOMOLOGOUS END JOINING PROTEIN LIGD"/>
    <property type="match status" value="1"/>
</dbReference>
<dbReference type="CDD" id="cd04861">
    <property type="entry name" value="LigD_Pol_like"/>
    <property type="match status" value="1"/>
</dbReference>
<dbReference type="InterPro" id="IPR014145">
    <property type="entry name" value="LigD_pol_dom"/>
</dbReference>
<sequence>MLVEGREISVSRAGKVLFDADGVTKGDVVRYYRKVAAAMLPHLRGRPVTLRRFPDGIDAEGFFQKDASEHFPEWIDYVEVPLREGGTQTAVVGSGAATVVYLADQATIEFHVWPATVGALGRPDRMVIDIDPPPGVSLGELRSVTRRTRQLLNDLGVEPFVQATGGKGFHVVVPLDASAGDDTVRELARAVAETLAADDPERLTTAHRKERRGGRIFLDTNRNTYGQTFITPYSLRSRPGAPVAVPLDWDELGRARPNGWDISSVPKRLARKQDPWARIHRFAASATSARQRLAELTGVAE</sequence>
<dbReference type="NCBIfam" id="TIGR02778">
    <property type="entry name" value="ligD_pol"/>
    <property type="match status" value="1"/>
</dbReference>
<organism evidence="2 3">
    <name type="scientific">Haloechinothrix alba</name>
    <dbReference type="NCBI Taxonomy" id="664784"/>
    <lineage>
        <taxon>Bacteria</taxon>
        <taxon>Bacillati</taxon>
        <taxon>Actinomycetota</taxon>
        <taxon>Actinomycetes</taxon>
        <taxon>Pseudonocardiales</taxon>
        <taxon>Pseudonocardiaceae</taxon>
        <taxon>Haloechinothrix</taxon>
    </lineage>
</organism>
<dbReference type="Gene3D" id="3.90.920.10">
    <property type="entry name" value="DNA primase, PRIM domain"/>
    <property type="match status" value="1"/>
</dbReference>
<gene>
    <name evidence="2" type="ORF">SAMN06265360_12089</name>
</gene>
<protein>
    <submittedName>
        <fullName evidence="2">Bifunctional non-homologous end joining protein LigD</fullName>
    </submittedName>
</protein>
<proteinExistence type="predicted"/>
<keyword evidence="3" id="KW-1185">Reference proteome</keyword>
<evidence type="ECO:0000313" key="2">
    <source>
        <dbReference type="EMBL" id="SNR81076.1"/>
    </source>
</evidence>
<feature type="domain" description="DNA ligase D polymerase" evidence="1">
    <location>
        <begin position="24"/>
        <end position="276"/>
    </location>
</feature>